<evidence type="ECO:0000256" key="2">
    <source>
        <dbReference type="SAM" id="Phobius"/>
    </source>
</evidence>
<keyword evidence="2" id="KW-1133">Transmembrane helix</keyword>
<dbReference type="AlphaFoldDB" id="A0A1G1Y0V9"/>
<evidence type="ECO:0000313" key="3">
    <source>
        <dbReference type="EMBL" id="OGY45993.1"/>
    </source>
</evidence>
<comment type="caution">
    <text evidence="3">The sequence shown here is derived from an EMBL/GenBank/DDBJ whole genome shotgun (WGS) entry which is preliminary data.</text>
</comment>
<protein>
    <submittedName>
        <fullName evidence="3">Uncharacterized protein</fullName>
    </submittedName>
</protein>
<evidence type="ECO:0000313" key="4">
    <source>
        <dbReference type="Proteomes" id="UP000178240"/>
    </source>
</evidence>
<feature type="transmembrane region" description="Helical" evidence="2">
    <location>
        <begin position="32"/>
        <end position="48"/>
    </location>
</feature>
<feature type="region of interest" description="Disordered" evidence="1">
    <location>
        <begin position="278"/>
        <end position="299"/>
    </location>
</feature>
<gene>
    <name evidence="3" type="ORF">A2744_00305</name>
</gene>
<keyword evidence="2" id="KW-0812">Transmembrane</keyword>
<feature type="compositionally biased region" description="Polar residues" evidence="1">
    <location>
        <begin position="288"/>
        <end position="299"/>
    </location>
</feature>
<dbReference type="Proteomes" id="UP000178240">
    <property type="component" value="Unassembled WGS sequence"/>
</dbReference>
<feature type="transmembrane region" description="Helical" evidence="2">
    <location>
        <begin position="54"/>
        <end position="75"/>
    </location>
</feature>
<feature type="transmembrane region" description="Helical" evidence="2">
    <location>
        <begin position="142"/>
        <end position="162"/>
    </location>
</feature>
<name>A0A1G1Y0V9_9BACT</name>
<organism evidence="3 4">
    <name type="scientific">Candidatus Buchananbacteria bacterium RIFCSPHIGHO2_01_FULL_44_11</name>
    <dbReference type="NCBI Taxonomy" id="1797535"/>
    <lineage>
        <taxon>Bacteria</taxon>
        <taxon>Candidatus Buchananiibacteriota</taxon>
    </lineage>
</organism>
<dbReference type="STRING" id="1797535.A2744_00305"/>
<feature type="transmembrane region" description="Helical" evidence="2">
    <location>
        <begin position="111"/>
        <end position="130"/>
    </location>
</feature>
<proteinExistence type="predicted"/>
<reference evidence="3 4" key="1">
    <citation type="journal article" date="2016" name="Nat. Commun.">
        <title>Thousands of microbial genomes shed light on interconnected biogeochemical processes in an aquifer system.</title>
        <authorList>
            <person name="Anantharaman K."/>
            <person name="Brown C.T."/>
            <person name="Hug L.A."/>
            <person name="Sharon I."/>
            <person name="Castelle C.J."/>
            <person name="Probst A.J."/>
            <person name="Thomas B.C."/>
            <person name="Singh A."/>
            <person name="Wilkins M.J."/>
            <person name="Karaoz U."/>
            <person name="Brodie E.L."/>
            <person name="Williams K.H."/>
            <person name="Hubbard S.S."/>
            <person name="Banfield J.F."/>
        </authorList>
    </citation>
    <scope>NUCLEOTIDE SEQUENCE [LARGE SCALE GENOMIC DNA]</scope>
</reference>
<accession>A0A1G1Y0V9</accession>
<keyword evidence="2" id="KW-0472">Membrane</keyword>
<evidence type="ECO:0000256" key="1">
    <source>
        <dbReference type="SAM" id="MobiDB-lite"/>
    </source>
</evidence>
<dbReference type="EMBL" id="MHIE01000009">
    <property type="protein sequence ID" value="OGY45993.1"/>
    <property type="molecule type" value="Genomic_DNA"/>
</dbReference>
<sequence length="409" mass="44623">MNTQKFTTWAIYLGIGYGLAIVLMLNHQMSQLAIVLALLVAGGVYLSGKSPVGLGKLLAGCGYTVFVAVLVRLFLARVCQIPLFDPLLLEGPGGGLTFSLRHPSSSISEQLLWELVCLGVVLGIVVALLHGGDKAQLRVAKAVFYLCLVALVGRVMMFNHSFNHLVSATMSLGQSSVSRVAVGLDNKAKITADQARQKSYRGDLLPMMQLVRDVELLDRNWQMVGSLKQGEWVKVNLALTLPDRPSRTDQKFVFVGQQKASGLWEIEGFVPITAIGESEPEPKAKLPTKNQSDVGSQTAKASSARSWYVDTNTTTQTTVVVDLAPGDQSEPWYIQARDIVSYRISCSQNVPHVITINGQEFYSTGTGQFDFPTIYNVGRIIVRLPLQDKNGTTLTQGATIKLRLKKQEG</sequence>
<feature type="transmembrane region" description="Helical" evidence="2">
    <location>
        <begin position="6"/>
        <end position="25"/>
    </location>
</feature>